<keyword evidence="1" id="KW-1133">Transmembrane helix</keyword>
<feature type="transmembrane region" description="Helical" evidence="1">
    <location>
        <begin position="44"/>
        <end position="62"/>
    </location>
</feature>
<dbReference type="EMBL" id="OU896719">
    <property type="protein sequence ID" value="CAG9815978.1"/>
    <property type="molecule type" value="Genomic_DNA"/>
</dbReference>
<feature type="transmembrane region" description="Helical" evidence="1">
    <location>
        <begin position="83"/>
        <end position="101"/>
    </location>
</feature>
<reference evidence="2" key="2">
    <citation type="submission" date="2022-10" db="EMBL/GenBank/DDBJ databases">
        <authorList>
            <consortium name="ENA_rothamsted_submissions"/>
            <consortium name="culmorum"/>
            <person name="King R."/>
        </authorList>
    </citation>
    <scope>NUCLEOTIDE SEQUENCE</scope>
</reference>
<dbReference type="OrthoDB" id="6780364at2759"/>
<organism evidence="2 3">
    <name type="scientific">Phaedon cochleariae</name>
    <name type="common">Mustard beetle</name>
    <dbReference type="NCBI Taxonomy" id="80249"/>
    <lineage>
        <taxon>Eukaryota</taxon>
        <taxon>Metazoa</taxon>
        <taxon>Ecdysozoa</taxon>
        <taxon>Arthropoda</taxon>
        <taxon>Hexapoda</taxon>
        <taxon>Insecta</taxon>
        <taxon>Pterygota</taxon>
        <taxon>Neoptera</taxon>
        <taxon>Endopterygota</taxon>
        <taxon>Coleoptera</taxon>
        <taxon>Polyphaga</taxon>
        <taxon>Cucujiformia</taxon>
        <taxon>Chrysomeloidea</taxon>
        <taxon>Chrysomelidae</taxon>
        <taxon>Chrysomelinae</taxon>
        <taxon>Chrysomelini</taxon>
        <taxon>Phaedon</taxon>
    </lineage>
</organism>
<accession>A0A9N9SGC3</accession>
<dbReference type="Proteomes" id="UP001153737">
    <property type="component" value="Chromosome 13"/>
</dbReference>
<keyword evidence="3" id="KW-1185">Reference proteome</keyword>
<evidence type="ECO:0000256" key="1">
    <source>
        <dbReference type="SAM" id="Phobius"/>
    </source>
</evidence>
<evidence type="ECO:0000313" key="3">
    <source>
        <dbReference type="Proteomes" id="UP001153737"/>
    </source>
</evidence>
<sequence>MGDLNQKKKEEKPRDIICMPFSIKVFRLYWFFPSAKDLLNPGKMFYIKFVLIAVYSSLVLVGSTLHLVKSIKDNSYNHAELDIGYIISMLAGYGLICSYITKVRFAVQLYLSLSDFSEFEKPYDFDETNKKFNRYAKYHYGYVETLVSSILLGSNIFRGDQCREDNEKRGLNEVCGLFTYTWMPFNIDFFPVKQLYLFQQLFGTHYVYMVADSPTAYLKTKFTSIARNYQQDTSYDAKLNNLCDELKLKIKQGDEIELLELLLNCKISGSLENHYFFRSSSMLMAKIQQNESKQVSQEVSVASSLEQKRFDELRKKPSE</sequence>
<keyword evidence="1" id="KW-0812">Transmembrane</keyword>
<dbReference type="AlphaFoldDB" id="A0A9N9SGC3"/>
<proteinExistence type="predicted"/>
<evidence type="ECO:0000313" key="2">
    <source>
        <dbReference type="EMBL" id="CAG9815978.1"/>
    </source>
</evidence>
<protein>
    <submittedName>
        <fullName evidence="2">Uncharacterized protein</fullName>
    </submittedName>
</protein>
<name>A0A9N9SGC3_PHACE</name>
<keyword evidence="1" id="KW-0472">Membrane</keyword>
<reference evidence="2" key="1">
    <citation type="submission" date="2022-01" db="EMBL/GenBank/DDBJ databases">
        <authorList>
            <person name="King R."/>
        </authorList>
    </citation>
    <scope>NUCLEOTIDE SEQUENCE</scope>
</reference>
<gene>
    <name evidence="2" type="ORF">PHAECO_LOCUS3461</name>
</gene>